<evidence type="ECO:0000313" key="1">
    <source>
        <dbReference type="EMBL" id="JAD50578.1"/>
    </source>
</evidence>
<sequence>MINRCGRLTAAHELSNKVLHMLDLYILNAKTLKMKNHYQIKIA</sequence>
<name>A0A0A9AL52_ARUDO</name>
<accession>A0A0A9AL52</accession>
<proteinExistence type="predicted"/>
<dbReference type="AlphaFoldDB" id="A0A0A9AL52"/>
<protein>
    <submittedName>
        <fullName evidence="1">Uncharacterized protein</fullName>
    </submittedName>
</protein>
<dbReference type="EMBL" id="GBRH01247317">
    <property type="protein sequence ID" value="JAD50578.1"/>
    <property type="molecule type" value="Transcribed_RNA"/>
</dbReference>
<organism evidence="1">
    <name type="scientific">Arundo donax</name>
    <name type="common">Giant reed</name>
    <name type="synonym">Donax arundinaceus</name>
    <dbReference type="NCBI Taxonomy" id="35708"/>
    <lineage>
        <taxon>Eukaryota</taxon>
        <taxon>Viridiplantae</taxon>
        <taxon>Streptophyta</taxon>
        <taxon>Embryophyta</taxon>
        <taxon>Tracheophyta</taxon>
        <taxon>Spermatophyta</taxon>
        <taxon>Magnoliopsida</taxon>
        <taxon>Liliopsida</taxon>
        <taxon>Poales</taxon>
        <taxon>Poaceae</taxon>
        <taxon>PACMAD clade</taxon>
        <taxon>Arundinoideae</taxon>
        <taxon>Arundineae</taxon>
        <taxon>Arundo</taxon>
    </lineage>
</organism>
<reference evidence="1" key="2">
    <citation type="journal article" date="2015" name="Data Brief">
        <title>Shoot transcriptome of the giant reed, Arundo donax.</title>
        <authorList>
            <person name="Barrero R.A."/>
            <person name="Guerrero F.D."/>
            <person name="Moolhuijzen P."/>
            <person name="Goolsby J.A."/>
            <person name="Tidwell J."/>
            <person name="Bellgard S.E."/>
            <person name="Bellgard M.I."/>
        </authorList>
    </citation>
    <scope>NUCLEOTIDE SEQUENCE</scope>
    <source>
        <tissue evidence="1">Shoot tissue taken approximately 20 cm above the soil surface</tissue>
    </source>
</reference>
<reference evidence="1" key="1">
    <citation type="submission" date="2014-09" db="EMBL/GenBank/DDBJ databases">
        <authorList>
            <person name="Magalhaes I.L.F."/>
            <person name="Oliveira U."/>
            <person name="Santos F.R."/>
            <person name="Vidigal T.H.D.A."/>
            <person name="Brescovit A.D."/>
            <person name="Santos A.J."/>
        </authorList>
    </citation>
    <scope>NUCLEOTIDE SEQUENCE</scope>
    <source>
        <tissue evidence="1">Shoot tissue taken approximately 20 cm above the soil surface</tissue>
    </source>
</reference>